<dbReference type="RefSeq" id="WP_009577386.1">
    <property type="nucleotide sequence ID" value="NZ_AEIG01000166.1"/>
</dbReference>
<proteinExistence type="predicted"/>
<protein>
    <submittedName>
        <fullName evidence="1">Uncharacterized protein</fullName>
    </submittedName>
</protein>
<reference evidence="1 2" key="1">
    <citation type="journal article" date="2011" name="J. Bacteriol.">
        <title>Genome sequence of strain IMCC3088, a proteorhodopsin-containing marine bacterium belonging to the OM60/NOR5 clade.</title>
        <authorList>
            <person name="Jang Y."/>
            <person name="Oh H.M."/>
            <person name="Kang I."/>
            <person name="Lee K."/>
            <person name="Yang S.J."/>
            <person name="Cho J.C."/>
        </authorList>
    </citation>
    <scope>NUCLEOTIDE SEQUENCE [LARGE SCALE GENOMIC DNA]</scope>
    <source>
        <strain evidence="1 2">IMCC3088</strain>
    </source>
</reference>
<accession>F3L675</accession>
<name>F3L675_9GAMM</name>
<organism evidence="1 2">
    <name type="scientific">Aequoribacter fuscus</name>
    <dbReference type="NCBI Taxonomy" id="2518989"/>
    <lineage>
        <taxon>Bacteria</taxon>
        <taxon>Pseudomonadati</taxon>
        <taxon>Pseudomonadota</taxon>
        <taxon>Gammaproteobacteria</taxon>
        <taxon>Cellvibrionales</taxon>
        <taxon>Halieaceae</taxon>
        <taxon>Aequoribacter</taxon>
    </lineage>
</organism>
<evidence type="ECO:0000313" key="1">
    <source>
        <dbReference type="EMBL" id="EGG28170.1"/>
    </source>
</evidence>
<evidence type="ECO:0000313" key="2">
    <source>
        <dbReference type="Proteomes" id="UP000005615"/>
    </source>
</evidence>
<dbReference type="EMBL" id="AEIG01000166">
    <property type="protein sequence ID" value="EGG28170.1"/>
    <property type="molecule type" value="Genomic_DNA"/>
</dbReference>
<dbReference type="AlphaFoldDB" id="F3L675"/>
<comment type="caution">
    <text evidence="1">The sequence shown here is derived from an EMBL/GenBank/DDBJ whole genome shotgun (WGS) entry which is preliminary data.</text>
</comment>
<dbReference type="Proteomes" id="UP000005615">
    <property type="component" value="Unassembled WGS sequence"/>
</dbReference>
<keyword evidence="2" id="KW-1185">Reference proteome</keyword>
<sequence>MADDKQTTQVSVEDLWEALEALDALPETRPTDWYQHLEPCANGATQVILLENGAEVSH</sequence>
<gene>
    <name evidence="1" type="ORF">IMCC3088_808</name>
</gene>